<protein>
    <recommendedName>
        <fullName evidence="2">CBS domain-containing protein</fullName>
    </recommendedName>
</protein>
<feature type="domain" description="CBS" evidence="2">
    <location>
        <begin position="11"/>
        <end position="79"/>
    </location>
</feature>
<dbReference type="Gene3D" id="3.10.580.10">
    <property type="entry name" value="CBS-domain"/>
    <property type="match status" value="1"/>
</dbReference>
<dbReference type="SUPFAM" id="SSF54631">
    <property type="entry name" value="CBS-domain pair"/>
    <property type="match status" value="1"/>
</dbReference>
<dbReference type="PROSITE" id="PS51371">
    <property type="entry name" value="CBS"/>
    <property type="match status" value="1"/>
</dbReference>
<dbReference type="Proteomes" id="UP000425960">
    <property type="component" value="Chromosome"/>
</dbReference>
<dbReference type="Pfam" id="PF00571">
    <property type="entry name" value="CBS"/>
    <property type="match status" value="2"/>
</dbReference>
<accession>A0A5K7ZK83</accession>
<dbReference type="EMBL" id="AP021876">
    <property type="protein sequence ID" value="BBO80387.1"/>
    <property type="molecule type" value="Genomic_DNA"/>
</dbReference>
<gene>
    <name evidence="3" type="ORF">DSCO28_09530</name>
</gene>
<evidence type="ECO:0000313" key="4">
    <source>
        <dbReference type="Proteomes" id="UP000425960"/>
    </source>
</evidence>
<organism evidence="3 4">
    <name type="scientific">Desulfosarcina ovata subsp. sediminis</name>
    <dbReference type="NCBI Taxonomy" id="885957"/>
    <lineage>
        <taxon>Bacteria</taxon>
        <taxon>Pseudomonadati</taxon>
        <taxon>Thermodesulfobacteriota</taxon>
        <taxon>Desulfobacteria</taxon>
        <taxon>Desulfobacterales</taxon>
        <taxon>Desulfosarcinaceae</taxon>
        <taxon>Desulfosarcina</taxon>
    </lineage>
</organism>
<dbReference type="KEGG" id="dov:DSCO28_09530"/>
<evidence type="ECO:0000256" key="1">
    <source>
        <dbReference type="PROSITE-ProRule" id="PRU00703"/>
    </source>
</evidence>
<evidence type="ECO:0000313" key="3">
    <source>
        <dbReference type="EMBL" id="BBO80387.1"/>
    </source>
</evidence>
<name>A0A5K7ZK83_9BACT</name>
<evidence type="ECO:0000259" key="2">
    <source>
        <dbReference type="PROSITE" id="PS51371"/>
    </source>
</evidence>
<reference evidence="3 4" key="1">
    <citation type="submission" date="2019-11" db="EMBL/GenBank/DDBJ databases">
        <title>Comparative genomics of hydrocarbon-degrading Desulfosarcina strains.</title>
        <authorList>
            <person name="Watanabe M."/>
            <person name="Kojima H."/>
            <person name="Fukui M."/>
        </authorList>
    </citation>
    <scope>NUCLEOTIDE SEQUENCE [LARGE SCALE GENOMIC DNA]</scope>
    <source>
        <strain evidence="3 4">28bB2T</strain>
    </source>
</reference>
<dbReference type="InterPro" id="IPR000644">
    <property type="entry name" value="CBS_dom"/>
</dbReference>
<dbReference type="InterPro" id="IPR046342">
    <property type="entry name" value="CBS_dom_sf"/>
</dbReference>
<proteinExistence type="predicted"/>
<dbReference type="RefSeq" id="WP_231714059.1">
    <property type="nucleotide sequence ID" value="NZ_AP021876.1"/>
</dbReference>
<keyword evidence="1" id="KW-0129">CBS domain</keyword>
<dbReference type="AlphaFoldDB" id="A0A5K7ZK83"/>
<sequence>MVKTYKIEDLMVPLSEYATVTVGATLFDAVLALEKAQADFDQTKYRHRAVLVLDKKGEVVGKISQHTALKALEPQYLKMASRASASHYGFSVSFLKDLQDQYSLLDGALEGICQKAAQTKVEQFMSKLTEGEVIEADVSLDRAIHLLVMGHYQSLMVRKAGKIVGILRLTDVFAAVFHVMKSCS</sequence>